<evidence type="ECO:0000313" key="3">
    <source>
        <dbReference type="Proteomes" id="UP000198867"/>
    </source>
</evidence>
<dbReference type="Pfam" id="PF01551">
    <property type="entry name" value="Peptidase_M23"/>
    <property type="match status" value="1"/>
</dbReference>
<accession>A0A1I4ZRW6</accession>
<reference evidence="3" key="1">
    <citation type="submission" date="2016-10" db="EMBL/GenBank/DDBJ databases">
        <authorList>
            <person name="Varghese N."/>
            <person name="Submissions S."/>
        </authorList>
    </citation>
    <scope>NUCLEOTIDE SEQUENCE [LARGE SCALE GENOMIC DNA]</scope>
    <source>
        <strain evidence="3">CGMCC 1.11101</strain>
    </source>
</reference>
<dbReference type="AlphaFoldDB" id="A0A1I4ZRW6"/>
<dbReference type="EMBL" id="FOVM01000002">
    <property type="protein sequence ID" value="SFN52729.1"/>
    <property type="molecule type" value="Genomic_DNA"/>
</dbReference>
<gene>
    <name evidence="2" type="ORF">SAMN05216219_1007</name>
</gene>
<name>A0A1I4ZRW6_9MICO</name>
<dbReference type="InterPro" id="IPR050570">
    <property type="entry name" value="Cell_wall_metabolism_enzyme"/>
</dbReference>
<keyword evidence="3" id="KW-1185">Reference proteome</keyword>
<dbReference type="CDD" id="cd12797">
    <property type="entry name" value="M23_peptidase"/>
    <property type="match status" value="1"/>
</dbReference>
<dbReference type="PANTHER" id="PTHR21666">
    <property type="entry name" value="PEPTIDASE-RELATED"/>
    <property type="match status" value="1"/>
</dbReference>
<dbReference type="InterPro" id="IPR016047">
    <property type="entry name" value="M23ase_b-sheet_dom"/>
</dbReference>
<protein>
    <submittedName>
        <fullName evidence="2">Peptidase family M23</fullName>
    </submittedName>
</protein>
<feature type="domain" description="M23ase beta-sheet core" evidence="1">
    <location>
        <begin position="84"/>
        <end position="176"/>
    </location>
</feature>
<dbReference type="Gene3D" id="2.70.70.10">
    <property type="entry name" value="Glucose Permease (Domain IIA)"/>
    <property type="match status" value="1"/>
</dbReference>
<organism evidence="2 3">
    <name type="scientific">Mycetocola miduiensis</name>
    <dbReference type="NCBI Taxonomy" id="995034"/>
    <lineage>
        <taxon>Bacteria</taxon>
        <taxon>Bacillati</taxon>
        <taxon>Actinomycetota</taxon>
        <taxon>Actinomycetes</taxon>
        <taxon>Micrococcales</taxon>
        <taxon>Microbacteriaceae</taxon>
        <taxon>Mycetocola</taxon>
    </lineage>
</organism>
<evidence type="ECO:0000313" key="2">
    <source>
        <dbReference type="EMBL" id="SFN52729.1"/>
    </source>
</evidence>
<dbReference type="PANTHER" id="PTHR21666:SF270">
    <property type="entry name" value="MUREIN HYDROLASE ACTIVATOR ENVC"/>
    <property type="match status" value="1"/>
</dbReference>
<sequence>MTALLRRGRVAAAILLVVVAALVLVGPASSSAGTAVTLPASPDVFAARSPAVSAALDQVWGWPVSPPHQLQRPFEAPPTPFAAGHRGIDVTAAQGRPVLAAADGVVSFAGVVVDRPVVSVRHGDGIVSSVEPVLAAVSAGAEVHSGDAIGVVASGGHCDGRCVHFGVRLYGEYVNPLALVGTLERAVLLPLGR</sequence>
<dbReference type="InterPro" id="IPR011055">
    <property type="entry name" value="Dup_hybrid_motif"/>
</dbReference>
<dbReference type="STRING" id="995034.SAMN05216219_1007"/>
<dbReference type="SUPFAM" id="SSF51261">
    <property type="entry name" value="Duplicated hybrid motif"/>
    <property type="match status" value="1"/>
</dbReference>
<dbReference type="GO" id="GO:0004222">
    <property type="term" value="F:metalloendopeptidase activity"/>
    <property type="evidence" value="ECO:0007669"/>
    <property type="project" value="TreeGrafter"/>
</dbReference>
<evidence type="ECO:0000259" key="1">
    <source>
        <dbReference type="Pfam" id="PF01551"/>
    </source>
</evidence>
<dbReference type="RefSeq" id="WP_245762392.1">
    <property type="nucleotide sequence ID" value="NZ_FOVM01000002.1"/>
</dbReference>
<dbReference type="Proteomes" id="UP000198867">
    <property type="component" value="Unassembled WGS sequence"/>
</dbReference>
<proteinExistence type="predicted"/>